<protein>
    <submittedName>
        <fullName evidence="3">Uncharacterized protein</fullName>
    </submittedName>
</protein>
<evidence type="ECO:0000313" key="3">
    <source>
        <dbReference type="EMBL" id="KRL85557.1"/>
    </source>
</evidence>
<name>A0A0R1U3N7_9LACO</name>
<evidence type="ECO:0000256" key="1">
    <source>
        <dbReference type="ARBA" id="ARBA00022490"/>
    </source>
</evidence>
<dbReference type="InterPro" id="IPR016979">
    <property type="entry name" value="DUF2129"/>
</dbReference>
<dbReference type="AlphaFoldDB" id="A0A0R1U3N7"/>
<feature type="region of interest" description="Disordered" evidence="2">
    <location>
        <begin position="71"/>
        <end position="105"/>
    </location>
</feature>
<feature type="compositionally biased region" description="Basic and acidic residues" evidence="2">
    <location>
        <begin position="94"/>
        <end position="105"/>
    </location>
</feature>
<comment type="caution">
    <text evidence="3">The sequence shown here is derived from an EMBL/GenBank/DDBJ whole genome shotgun (WGS) entry which is preliminary data.</text>
</comment>
<dbReference type="PATRIC" id="fig|1423783.4.peg.1768"/>
<evidence type="ECO:0000256" key="2">
    <source>
        <dbReference type="SAM" id="MobiDB-lite"/>
    </source>
</evidence>
<dbReference type="STRING" id="1423783.FC50_GL001726"/>
<dbReference type="Proteomes" id="UP000051922">
    <property type="component" value="Unassembled WGS sequence"/>
</dbReference>
<keyword evidence="4" id="KW-1185">Reference proteome</keyword>
<organism evidence="3 4">
    <name type="scientific">Lacticaseibacillus pantheris DSM 15945 = JCM 12539 = NBRC 106106</name>
    <dbReference type="NCBI Taxonomy" id="1423783"/>
    <lineage>
        <taxon>Bacteria</taxon>
        <taxon>Bacillati</taxon>
        <taxon>Bacillota</taxon>
        <taxon>Bacilli</taxon>
        <taxon>Lactobacillales</taxon>
        <taxon>Lactobacillaceae</taxon>
        <taxon>Lacticaseibacillus</taxon>
    </lineage>
</organism>
<proteinExistence type="predicted"/>
<reference evidence="3 4" key="1">
    <citation type="journal article" date="2015" name="Genome Announc.">
        <title>Expanding the biotechnology potential of lactobacilli through comparative genomics of 213 strains and associated genera.</title>
        <authorList>
            <person name="Sun Z."/>
            <person name="Harris H.M."/>
            <person name="McCann A."/>
            <person name="Guo C."/>
            <person name="Argimon S."/>
            <person name="Zhang W."/>
            <person name="Yang X."/>
            <person name="Jeffery I.B."/>
            <person name="Cooney J.C."/>
            <person name="Kagawa T.F."/>
            <person name="Liu W."/>
            <person name="Song Y."/>
            <person name="Salvetti E."/>
            <person name="Wrobel A."/>
            <person name="Rasinkangas P."/>
            <person name="Parkhill J."/>
            <person name="Rea M.C."/>
            <person name="O'Sullivan O."/>
            <person name="Ritari J."/>
            <person name="Douillard F.P."/>
            <person name="Paul Ross R."/>
            <person name="Yang R."/>
            <person name="Briner A.E."/>
            <person name="Felis G.E."/>
            <person name="de Vos W.M."/>
            <person name="Barrangou R."/>
            <person name="Klaenhammer T.R."/>
            <person name="Caufield P.W."/>
            <person name="Cui Y."/>
            <person name="Zhang H."/>
            <person name="O'Toole P.W."/>
        </authorList>
    </citation>
    <scope>NUCLEOTIDE SEQUENCE [LARGE SCALE GENOMIC DNA]</scope>
    <source>
        <strain evidence="3 4">DSM 15945</strain>
    </source>
</reference>
<dbReference type="EMBL" id="AZFJ01000052">
    <property type="protein sequence ID" value="KRL85557.1"/>
    <property type="molecule type" value="Genomic_DNA"/>
</dbReference>
<sequence>MKDRQGVAVWLYSMRQVRQLRRYGTVMYTTKKLKYALLYVDGNEAEATVDKLKHLRFVKDAEVSHRPELDLTFSGELGDPNARRYEDEFPPNEHGYEEETQHEGR</sequence>
<keyword evidence="1" id="KW-0963">Cytoplasm</keyword>
<gene>
    <name evidence="3" type="ORF">FC50_GL001726</name>
</gene>
<accession>A0A0R1U3N7</accession>
<dbReference type="Pfam" id="PF09902">
    <property type="entry name" value="DUF2129"/>
    <property type="match status" value="1"/>
</dbReference>
<evidence type="ECO:0000313" key="4">
    <source>
        <dbReference type="Proteomes" id="UP000051922"/>
    </source>
</evidence>